<reference evidence="2" key="2">
    <citation type="submission" date="2015-01" db="EMBL/GenBank/DDBJ databases">
        <title>Evolutionary Origins and Diversification of the Mycorrhizal Mutualists.</title>
        <authorList>
            <consortium name="DOE Joint Genome Institute"/>
            <consortium name="Mycorrhizal Genomics Consortium"/>
            <person name="Kohler A."/>
            <person name="Kuo A."/>
            <person name="Nagy L.G."/>
            <person name="Floudas D."/>
            <person name="Copeland A."/>
            <person name="Barry K.W."/>
            <person name="Cichocki N."/>
            <person name="Veneault-Fourrey C."/>
            <person name="LaButti K."/>
            <person name="Lindquist E.A."/>
            <person name="Lipzen A."/>
            <person name="Lundell T."/>
            <person name="Morin E."/>
            <person name="Murat C."/>
            <person name="Riley R."/>
            <person name="Ohm R."/>
            <person name="Sun H."/>
            <person name="Tunlid A."/>
            <person name="Henrissat B."/>
            <person name="Grigoriev I.V."/>
            <person name="Hibbett D.S."/>
            <person name="Martin F."/>
        </authorList>
    </citation>
    <scope>NUCLEOTIDE SEQUENCE [LARGE SCALE GENOMIC DNA]</scope>
    <source>
        <strain evidence="2">Foug A</strain>
    </source>
</reference>
<proteinExistence type="predicted"/>
<keyword evidence="2" id="KW-1185">Reference proteome</keyword>
<reference evidence="1 2" key="1">
    <citation type="submission" date="2014-04" db="EMBL/GenBank/DDBJ databases">
        <authorList>
            <consortium name="DOE Joint Genome Institute"/>
            <person name="Kuo A."/>
            <person name="Kohler A."/>
            <person name="Nagy L.G."/>
            <person name="Floudas D."/>
            <person name="Copeland A."/>
            <person name="Barry K.W."/>
            <person name="Cichocki N."/>
            <person name="Veneault-Fourrey C."/>
            <person name="LaButti K."/>
            <person name="Lindquist E.A."/>
            <person name="Lipzen A."/>
            <person name="Lundell T."/>
            <person name="Morin E."/>
            <person name="Murat C."/>
            <person name="Sun H."/>
            <person name="Tunlid A."/>
            <person name="Henrissat B."/>
            <person name="Grigoriev I.V."/>
            <person name="Hibbett D.S."/>
            <person name="Martin F."/>
            <person name="Nordberg H.P."/>
            <person name="Cantor M.N."/>
            <person name="Hua S.X."/>
        </authorList>
    </citation>
    <scope>NUCLEOTIDE SEQUENCE [LARGE SCALE GENOMIC DNA]</scope>
    <source>
        <strain evidence="1 2">Foug A</strain>
    </source>
</reference>
<dbReference type="Proteomes" id="UP000053989">
    <property type="component" value="Unassembled WGS sequence"/>
</dbReference>
<accession>A0A0C3D374</accession>
<sequence>MAGILGEILRSWCNNWLNGQEQRKMIDETCNRWVQTIICAIGTPSNPDAANSKVLLRQTRDALAAPMRGRLIIDAVLLCLKVNLENGGLASIPDESA</sequence>
<organism evidence="1 2">
    <name type="scientific">Scleroderma citrinum Foug A</name>
    <dbReference type="NCBI Taxonomy" id="1036808"/>
    <lineage>
        <taxon>Eukaryota</taxon>
        <taxon>Fungi</taxon>
        <taxon>Dikarya</taxon>
        <taxon>Basidiomycota</taxon>
        <taxon>Agaricomycotina</taxon>
        <taxon>Agaricomycetes</taxon>
        <taxon>Agaricomycetidae</taxon>
        <taxon>Boletales</taxon>
        <taxon>Sclerodermatineae</taxon>
        <taxon>Sclerodermataceae</taxon>
        <taxon>Scleroderma</taxon>
    </lineage>
</organism>
<dbReference type="EMBL" id="KN822138">
    <property type="protein sequence ID" value="KIM55235.1"/>
    <property type="molecule type" value="Genomic_DNA"/>
</dbReference>
<dbReference type="HOGENOM" id="CLU_2347918_0_0_1"/>
<dbReference type="InParanoid" id="A0A0C3D374"/>
<gene>
    <name evidence="1" type="ORF">SCLCIDRAFT_1221268</name>
</gene>
<dbReference type="AlphaFoldDB" id="A0A0C3D374"/>
<evidence type="ECO:0000313" key="2">
    <source>
        <dbReference type="Proteomes" id="UP000053989"/>
    </source>
</evidence>
<name>A0A0C3D374_9AGAM</name>
<evidence type="ECO:0000313" key="1">
    <source>
        <dbReference type="EMBL" id="KIM55235.1"/>
    </source>
</evidence>
<protein>
    <submittedName>
        <fullName evidence="1">Uncharacterized protein</fullName>
    </submittedName>
</protein>